<evidence type="ECO:0000256" key="7">
    <source>
        <dbReference type="ARBA" id="ARBA00022842"/>
    </source>
</evidence>
<dbReference type="PRINTS" id="PR00113">
    <property type="entry name" value="ALKPHPHTASE"/>
</dbReference>
<evidence type="ECO:0000313" key="13">
    <source>
        <dbReference type="Proteomes" id="UP001150925"/>
    </source>
</evidence>
<dbReference type="OrthoDB" id="7392499at2759"/>
<dbReference type="SUPFAM" id="SSF53649">
    <property type="entry name" value="Alkaline phosphatase-like"/>
    <property type="match status" value="1"/>
</dbReference>
<evidence type="ECO:0000256" key="6">
    <source>
        <dbReference type="ARBA" id="ARBA00022833"/>
    </source>
</evidence>
<dbReference type="PROSITE" id="PS00123">
    <property type="entry name" value="ALKALINE_PHOSPHATASE"/>
    <property type="match status" value="1"/>
</dbReference>
<comment type="caution">
    <text evidence="12">The sequence shown here is derived from an EMBL/GenBank/DDBJ whole genome shotgun (WGS) entry which is preliminary data.</text>
</comment>
<feature type="binding site" evidence="9">
    <location>
        <position position="141"/>
    </location>
    <ligand>
        <name>Mg(2+)</name>
        <dbReference type="ChEBI" id="CHEBI:18420"/>
    </ligand>
</feature>
<dbReference type="GO" id="GO:0004035">
    <property type="term" value="F:alkaline phosphatase activity"/>
    <property type="evidence" value="ECO:0007669"/>
    <property type="project" value="UniProtKB-EC"/>
</dbReference>
<evidence type="ECO:0000256" key="5">
    <source>
        <dbReference type="ARBA" id="ARBA00022801"/>
    </source>
</evidence>
<feature type="binding site" evidence="9">
    <location>
        <position position="289"/>
    </location>
    <ligand>
        <name>Zn(2+)</name>
        <dbReference type="ChEBI" id="CHEBI:29105"/>
        <label>2</label>
    </ligand>
</feature>
<sequence>MTLVGVAAYAFIKGSSFSARMGERAYTSPKARNVILMISDGFGPASEAFARQYHQEVNNYSENWMSPLDRLLVGSSRTRSSSSLITDSAAGATAFSCALKSYNGAIGVDPDGKPCGTVLEAAKAKGMLTGLVVTSRITHATPASFSSHVVDRNMEDLIAQQQIGNYSLGRVVDLMFGGGACHFKPLDSPQSCRVDDVDVLQAAQTKYGFTYLDTRQEFDKLEPGNSPLPLLGLFADDHMDYEIDRDPKVQPALWEMVDKALGILEKGTANQDQGFFLMIEGSRIDMAAHSNDPAAHVRDVDAYWQAVERVVQYIEDHPDTVMISVSDHETGGLTLGRQLNSTYPDYLWHPSVLQPVQRSMEQITLDLLNLSSRDRTRFVKKSVLNWMGVKDATQDEVQRLVDVTDYYELLEHLTEMLSRRALVGWTTHGHTGVDVNLYASGAGAEHLRGNHENIDIGHFIAKSLQLDLDKVTKQVSSVDTHQRISNAPSQFLYRRSDAVDVKHYHH</sequence>
<feature type="binding site" evidence="9">
    <location>
        <position position="327"/>
    </location>
    <ligand>
        <name>Zn(2+)</name>
        <dbReference type="ChEBI" id="CHEBI:29105"/>
        <label>2</label>
    </ligand>
</feature>
<feature type="binding site" evidence="9">
    <location>
        <position position="285"/>
    </location>
    <ligand>
        <name>Zn(2+)</name>
        <dbReference type="ChEBI" id="CHEBI:29105"/>
        <label>2</label>
    </ligand>
</feature>
<evidence type="ECO:0000256" key="2">
    <source>
        <dbReference type="ARBA" id="ARBA00012647"/>
    </source>
</evidence>
<evidence type="ECO:0000313" key="12">
    <source>
        <dbReference type="EMBL" id="KAJ1967120.1"/>
    </source>
</evidence>
<feature type="binding site" evidence="9">
    <location>
        <position position="40"/>
    </location>
    <ligand>
        <name>Mg(2+)</name>
        <dbReference type="ChEBI" id="CHEBI:18420"/>
    </ligand>
</feature>
<accession>A0A9W8AWK3</accession>
<keyword evidence="13" id="KW-1185">Reference proteome</keyword>
<evidence type="ECO:0000256" key="10">
    <source>
        <dbReference type="RuleBase" id="RU003946"/>
    </source>
</evidence>
<evidence type="ECO:0000256" key="4">
    <source>
        <dbReference type="ARBA" id="ARBA00022723"/>
    </source>
</evidence>
<evidence type="ECO:0000256" key="3">
    <source>
        <dbReference type="ARBA" id="ARBA00022553"/>
    </source>
</evidence>
<dbReference type="AlphaFoldDB" id="A0A9W8AWK3"/>
<keyword evidence="6 9" id="KW-0862">Zinc</keyword>
<dbReference type="InterPro" id="IPR001952">
    <property type="entry name" value="Alkaline_phosphatase"/>
</dbReference>
<comment type="similarity">
    <text evidence="1 10">Belongs to the alkaline phosphatase family.</text>
</comment>
<dbReference type="PANTHER" id="PTHR11596">
    <property type="entry name" value="ALKALINE PHOSPHATASE"/>
    <property type="match status" value="1"/>
</dbReference>
<keyword evidence="7 9" id="KW-0460">Magnesium</keyword>
<dbReference type="SMART" id="SM00098">
    <property type="entry name" value="alkPPc"/>
    <property type="match status" value="1"/>
</dbReference>
<dbReference type="InterPro" id="IPR018299">
    <property type="entry name" value="Alkaline_phosphatase_AS"/>
</dbReference>
<comment type="catalytic activity">
    <reaction evidence="11">
        <text>a phosphate monoester + H2O = an alcohol + phosphate</text>
        <dbReference type="Rhea" id="RHEA:15017"/>
        <dbReference type="ChEBI" id="CHEBI:15377"/>
        <dbReference type="ChEBI" id="CHEBI:30879"/>
        <dbReference type="ChEBI" id="CHEBI:43474"/>
        <dbReference type="ChEBI" id="CHEBI:67140"/>
        <dbReference type="EC" id="3.1.3.1"/>
    </reaction>
</comment>
<feature type="binding site" evidence="9">
    <location>
        <position position="280"/>
    </location>
    <ligand>
        <name>Mg(2+)</name>
        <dbReference type="ChEBI" id="CHEBI:18420"/>
    </ligand>
</feature>
<dbReference type="EC" id="3.1.3.1" evidence="2 11"/>
<keyword evidence="5 11" id="KW-0378">Hydrolase</keyword>
<keyword evidence="4 9" id="KW-0479">Metal-binding</keyword>
<feature type="binding site" evidence="9">
    <location>
        <position position="40"/>
    </location>
    <ligand>
        <name>Zn(2+)</name>
        <dbReference type="ChEBI" id="CHEBI:29105"/>
        <label>2</label>
    </ligand>
</feature>
<comment type="cofactor">
    <cofactor evidence="9">
        <name>Zn(2+)</name>
        <dbReference type="ChEBI" id="CHEBI:29105"/>
    </cofactor>
    <text evidence="9">Binds 2 Zn(2+) ions.</text>
</comment>
<dbReference type="CDD" id="cd16012">
    <property type="entry name" value="ALP"/>
    <property type="match status" value="1"/>
</dbReference>
<evidence type="ECO:0000256" key="9">
    <source>
        <dbReference type="PIRSR" id="PIRSR601952-2"/>
    </source>
</evidence>
<proteinExistence type="inferred from homology"/>
<feature type="active site" description="Phosphoserine intermediate" evidence="8">
    <location>
        <position position="88"/>
    </location>
</feature>
<name>A0A9W8AWK3_9FUNG</name>
<keyword evidence="3" id="KW-0597">Phosphoprotein</keyword>
<organism evidence="12 13">
    <name type="scientific">Dispira parvispora</name>
    <dbReference type="NCBI Taxonomy" id="1520584"/>
    <lineage>
        <taxon>Eukaryota</taxon>
        <taxon>Fungi</taxon>
        <taxon>Fungi incertae sedis</taxon>
        <taxon>Zoopagomycota</taxon>
        <taxon>Kickxellomycotina</taxon>
        <taxon>Dimargaritomycetes</taxon>
        <taxon>Dimargaritales</taxon>
        <taxon>Dimargaritaceae</taxon>
        <taxon>Dispira</taxon>
    </lineage>
</organism>
<dbReference type="InterPro" id="IPR017850">
    <property type="entry name" value="Alkaline_phosphatase_core_sf"/>
</dbReference>
<dbReference type="Gene3D" id="1.10.60.40">
    <property type="match status" value="1"/>
</dbReference>
<dbReference type="Pfam" id="PF00245">
    <property type="entry name" value="Alk_phosphatase"/>
    <property type="match status" value="1"/>
</dbReference>
<dbReference type="Proteomes" id="UP001150925">
    <property type="component" value="Unassembled WGS sequence"/>
</dbReference>
<feature type="binding site" evidence="9">
    <location>
        <position position="328"/>
    </location>
    <ligand>
        <name>Zn(2+)</name>
        <dbReference type="ChEBI" id="CHEBI:29105"/>
        <label>2</label>
    </ligand>
</feature>
<evidence type="ECO:0000256" key="1">
    <source>
        <dbReference type="ARBA" id="ARBA00005984"/>
    </source>
</evidence>
<dbReference type="GO" id="GO:0046872">
    <property type="term" value="F:metal ion binding"/>
    <property type="evidence" value="ECO:0007669"/>
    <property type="project" value="UniProtKB-KW"/>
</dbReference>
<comment type="cofactor">
    <cofactor evidence="9">
        <name>Mg(2+)</name>
        <dbReference type="ChEBI" id="CHEBI:18420"/>
    </cofactor>
    <text evidence="9">Binds 1 Mg(2+) ion.</text>
</comment>
<gene>
    <name evidence="12" type="primary">PHO8</name>
    <name evidence="12" type="ORF">IWQ62_002054</name>
</gene>
<evidence type="ECO:0000256" key="8">
    <source>
        <dbReference type="PIRSR" id="PIRSR601952-1"/>
    </source>
</evidence>
<reference evidence="12" key="1">
    <citation type="submission" date="2022-07" db="EMBL/GenBank/DDBJ databases">
        <title>Phylogenomic reconstructions and comparative analyses of Kickxellomycotina fungi.</title>
        <authorList>
            <person name="Reynolds N.K."/>
            <person name="Stajich J.E."/>
            <person name="Barry K."/>
            <person name="Grigoriev I.V."/>
            <person name="Crous P."/>
            <person name="Smith M.E."/>
        </authorList>
    </citation>
    <scope>NUCLEOTIDE SEQUENCE</scope>
    <source>
        <strain evidence="12">RSA 1196</strain>
    </source>
</reference>
<dbReference type="GO" id="GO:0000329">
    <property type="term" value="C:fungal-type vacuole membrane"/>
    <property type="evidence" value="ECO:0007669"/>
    <property type="project" value="TreeGrafter"/>
</dbReference>
<feature type="binding site" evidence="9">
    <location>
        <position position="430"/>
    </location>
    <ligand>
        <name>Zn(2+)</name>
        <dbReference type="ChEBI" id="CHEBI:29105"/>
        <label>2</label>
    </ligand>
</feature>
<protein>
    <recommendedName>
        <fullName evidence="2 11">Alkaline phosphatase</fullName>
        <ecNumber evidence="2 11">3.1.3.1</ecNumber>
    </recommendedName>
</protein>
<evidence type="ECO:0000256" key="11">
    <source>
        <dbReference type="RuleBase" id="RU003947"/>
    </source>
</evidence>
<feature type="binding site" evidence="9">
    <location>
        <position position="139"/>
    </location>
    <ligand>
        <name>Mg(2+)</name>
        <dbReference type="ChEBI" id="CHEBI:18420"/>
    </ligand>
</feature>
<dbReference type="PANTHER" id="PTHR11596:SF5">
    <property type="entry name" value="ALKALINE PHOSPHATASE"/>
    <property type="match status" value="1"/>
</dbReference>
<dbReference type="EMBL" id="JANBPY010000391">
    <property type="protein sequence ID" value="KAJ1967120.1"/>
    <property type="molecule type" value="Genomic_DNA"/>
</dbReference>
<dbReference type="Gene3D" id="3.40.720.10">
    <property type="entry name" value="Alkaline Phosphatase, subunit A"/>
    <property type="match status" value="1"/>
</dbReference>